<dbReference type="InterPro" id="IPR042855">
    <property type="entry name" value="V_SNARE_CC"/>
</dbReference>
<keyword evidence="9" id="KW-1185">Reference proteome</keyword>
<accession>A0A8S1P3W3</accession>
<proteinExistence type="predicted"/>
<dbReference type="InterPro" id="IPR051097">
    <property type="entry name" value="Synaptobrevin-like_transport"/>
</dbReference>
<reference evidence="7" key="1">
    <citation type="submission" date="2021-01" db="EMBL/GenBank/DDBJ databases">
        <authorList>
            <consortium name="Genoscope - CEA"/>
            <person name="William W."/>
        </authorList>
    </citation>
    <scope>NUCLEOTIDE SEQUENCE</scope>
</reference>
<dbReference type="PANTHER" id="PTHR21136">
    <property type="entry name" value="SNARE PROTEINS"/>
    <property type="match status" value="1"/>
</dbReference>
<evidence type="ECO:0008006" key="10">
    <source>
        <dbReference type="Google" id="ProtNLM"/>
    </source>
</evidence>
<feature type="domain" description="Longin" evidence="5">
    <location>
        <begin position="6"/>
        <end position="85"/>
    </location>
</feature>
<dbReference type="CDD" id="cd14824">
    <property type="entry name" value="Longin"/>
    <property type="match status" value="1"/>
</dbReference>
<comment type="caution">
    <text evidence="7">The sequence shown here is derived from an EMBL/GenBank/DDBJ whole genome shotgun (WGS) entry which is preliminary data.</text>
</comment>
<dbReference type="PROSITE" id="PS50859">
    <property type="entry name" value="LONGIN"/>
    <property type="match status" value="1"/>
</dbReference>
<sequence>MILYTLISKGNLVLSEYTELEGDFTEMARIVLKSVKPNQQKQIFSKNEYVFCITCISNLRFLCMIHNSQNKEKAFAFLEAIHQEYSNCSKNSDFNNGQFSAQLCRMMKGFNQLDQKDALTNLEETVEDLNESAFQNLRKMIEREVRLEVLVKKTEELTKNADIIFKYSRNVHRATRGSEFRFGGKVLILSLVIFAILSLYIYYQI</sequence>
<evidence type="ECO:0000259" key="6">
    <source>
        <dbReference type="PROSITE" id="PS50892"/>
    </source>
</evidence>
<dbReference type="PROSITE" id="PS50892">
    <property type="entry name" value="V_SNARE"/>
    <property type="match status" value="1"/>
</dbReference>
<evidence type="ECO:0000256" key="3">
    <source>
        <dbReference type="PROSITE-ProRule" id="PRU00290"/>
    </source>
</evidence>
<name>A0A8S1P3W3_PARPR</name>
<dbReference type="InterPro" id="IPR010908">
    <property type="entry name" value="Longin_dom"/>
</dbReference>
<feature type="transmembrane region" description="Helical" evidence="4">
    <location>
        <begin position="182"/>
        <end position="203"/>
    </location>
</feature>
<dbReference type="OMA" id="SAQICRM"/>
<keyword evidence="4" id="KW-0812">Transmembrane</keyword>
<dbReference type="EMBL" id="CAJJDM010000107">
    <property type="protein sequence ID" value="CAD8097556.1"/>
    <property type="molecule type" value="Genomic_DNA"/>
</dbReference>
<evidence type="ECO:0000256" key="2">
    <source>
        <dbReference type="ARBA" id="ARBA00023136"/>
    </source>
</evidence>
<evidence type="ECO:0000259" key="5">
    <source>
        <dbReference type="PROSITE" id="PS50859"/>
    </source>
</evidence>
<dbReference type="CDD" id="cd15843">
    <property type="entry name" value="R-SNARE"/>
    <property type="match status" value="1"/>
</dbReference>
<evidence type="ECO:0000256" key="1">
    <source>
        <dbReference type="ARBA" id="ARBA00004308"/>
    </source>
</evidence>
<feature type="domain" description="V-SNARE coiled-coil homology" evidence="6">
    <location>
        <begin position="118"/>
        <end position="178"/>
    </location>
</feature>
<keyword evidence="2 4" id="KW-0472">Membrane</keyword>
<evidence type="ECO:0000313" key="7">
    <source>
        <dbReference type="EMBL" id="CAD8097554.1"/>
    </source>
</evidence>
<evidence type="ECO:0000313" key="8">
    <source>
        <dbReference type="EMBL" id="CAD8097556.1"/>
    </source>
</evidence>
<dbReference type="PANTHER" id="PTHR21136:SF168">
    <property type="entry name" value="VESICLE-ASSOCIATED MEMBRANE PROTEIN 9"/>
    <property type="match status" value="1"/>
</dbReference>
<dbReference type="Proteomes" id="UP000688137">
    <property type="component" value="Unassembled WGS sequence"/>
</dbReference>
<evidence type="ECO:0000313" key="9">
    <source>
        <dbReference type="Proteomes" id="UP000688137"/>
    </source>
</evidence>
<gene>
    <name evidence="7" type="ORF">PPRIM_AZ9-3.1.T1040100</name>
    <name evidence="8" type="ORF">PPRIM_AZ9-3.1.T1040101</name>
</gene>
<dbReference type="EMBL" id="CAJJDM010000107">
    <property type="protein sequence ID" value="CAD8097554.1"/>
    <property type="molecule type" value="Genomic_DNA"/>
</dbReference>
<dbReference type="Pfam" id="PF00957">
    <property type="entry name" value="Synaptobrevin"/>
    <property type="match status" value="1"/>
</dbReference>
<protein>
    <recommendedName>
        <fullName evidence="10">Synaptobrevin-like protein</fullName>
    </recommendedName>
</protein>
<dbReference type="Pfam" id="PF13774">
    <property type="entry name" value="Longin"/>
    <property type="match status" value="1"/>
</dbReference>
<dbReference type="SMART" id="SM01270">
    <property type="entry name" value="Longin"/>
    <property type="match status" value="1"/>
</dbReference>
<evidence type="ECO:0000256" key="4">
    <source>
        <dbReference type="SAM" id="Phobius"/>
    </source>
</evidence>
<comment type="subcellular location">
    <subcellularLocation>
        <location evidence="1">Endomembrane system</location>
    </subcellularLocation>
</comment>
<organism evidence="7 9">
    <name type="scientific">Paramecium primaurelia</name>
    <dbReference type="NCBI Taxonomy" id="5886"/>
    <lineage>
        <taxon>Eukaryota</taxon>
        <taxon>Sar</taxon>
        <taxon>Alveolata</taxon>
        <taxon>Ciliophora</taxon>
        <taxon>Intramacronucleata</taxon>
        <taxon>Oligohymenophorea</taxon>
        <taxon>Peniculida</taxon>
        <taxon>Parameciidae</taxon>
        <taxon>Paramecium</taxon>
    </lineage>
</organism>
<dbReference type="GO" id="GO:0012505">
    <property type="term" value="C:endomembrane system"/>
    <property type="evidence" value="ECO:0007669"/>
    <property type="project" value="UniProtKB-SubCell"/>
</dbReference>
<keyword evidence="3" id="KW-0175">Coiled coil</keyword>
<keyword evidence="4" id="KW-1133">Transmembrane helix</keyword>
<dbReference type="AlphaFoldDB" id="A0A8S1P3W3"/>